<dbReference type="InterPro" id="IPR050351">
    <property type="entry name" value="BphY/WalK/GraS-like"/>
</dbReference>
<dbReference type="SUPFAM" id="SSF47384">
    <property type="entry name" value="Homodimeric domain of signal transducing histidine kinase"/>
    <property type="match status" value="1"/>
</dbReference>
<dbReference type="GO" id="GO:0030295">
    <property type="term" value="F:protein kinase activator activity"/>
    <property type="evidence" value="ECO:0007669"/>
    <property type="project" value="TreeGrafter"/>
</dbReference>
<dbReference type="GO" id="GO:0000156">
    <property type="term" value="F:phosphorelay response regulator activity"/>
    <property type="evidence" value="ECO:0007669"/>
    <property type="project" value="TreeGrafter"/>
</dbReference>
<evidence type="ECO:0000256" key="4">
    <source>
        <dbReference type="ARBA" id="ARBA00022679"/>
    </source>
</evidence>
<dbReference type="Gene3D" id="3.30.450.20">
    <property type="entry name" value="PAS domain"/>
    <property type="match status" value="2"/>
</dbReference>
<evidence type="ECO:0000259" key="8">
    <source>
        <dbReference type="PROSITE" id="PS50109"/>
    </source>
</evidence>
<dbReference type="InterPro" id="IPR035965">
    <property type="entry name" value="PAS-like_dom_sf"/>
</dbReference>
<evidence type="ECO:0000256" key="1">
    <source>
        <dbReference type="ARBA" id="ARBA00000085"/>
    </source>
</evidence>
<keyword evidence="3" id="KW-0597">Phosphoprotein</keyword>
<dbReference type="AlphaFoldDB" id="A0A2T0SEA6"/>
<feature type="coiled-coil region" evidence="7">
    <location>
        <begin position="258"/>
        <end position="285"/>
    </location>
</feature>
<dbReference type="GO" id="GO:0000155">
    <property type="term" value="F:phosphorelay sensor kinase activity"/>
    <property type="evidence" value="ECO:0007669"/>
    <property type="project" value="InterPro"/>
</dbReference>
<dbReference type="FunFam" id="3.30.565.10:FF:000006">
    <property type="entry name" value="Sensor histidine kinase WalK"/>
    <property type="match status" value="1"/>
</dbReference>
<dbReference type="PRINTS" id="PR00344">
    <property type="entry name" value="BCTRLSENSOR"/>
</dbReference>
<keyword evidence="4" id="KW-0808">Transferase</keyword>
<dbReference type="CDD" id="cd00130">
    <property type="entry name" value="PAS"/>
    <property type="match status" value="1"/>
</dbReference>
<dbReference type="InterPro" id="IPR003594">
    <property type="entry name" value="HATPase_dom"/>
</dbReference>
<dbReference type="Proteomes" id="UP000238375">
    <property type="component" value="Unassembled WGS sequence"/>
</dbReference>
<accession>A0A2T0SEA6</accession>
<keyword evidence="7" id="KW-0175">Coiled coil</keyword>
<gene>
    <name evidence="9" type="ORF">CLV58_12242</name>
</gene>
<dbReference type="Pfam" id="PF08448">
    <property type="entry name" value="PAS_4"/>
    <property type="match status" value="1"/>
</dbReference>
<evidence type="ECO:0000313" key="9">
    <source>
        <dbReference type="EMBL" id="PRY31747.1"/>
    </source>
</evidence>
<dbReference type="SUPFAM" id="SSF55874">
    <property type="entry name" value="ATPase domain of HSP90 chaperone/DNA topoisomerase II/histidine kinase"/>
    <property type="match status" value="1"/>
</dbReference>
<evidence type="ECO:0000256" key="7">
    <source>
        <dbReference type="SAM" id="Coils"/>
    </source>
</evidence>
<dbReference type="SMART" id="SM00091">
    <property type="entry name" value="PAS"/>
    <property type="match status" value="2"/>
</dbReference>
<dbReference type="PROSITE" id="PS50109">
    <property type="entry name" value="HIS_KIN"/>
    <property type="match status" value="1"/>
</dbReference>
<keyword evidence="6" id="KW-0472">Membrane</keyword>
<sequence>MDASSAAGQAQLFEYIINSNQTGVCVFDAVRDAAGTFLDFRFSYVNPAGAAIMGKHPEKLIGVSYRTYFSQAESSGLLAFYRTVLESGQPARLLEVPYFADGIRGWFDINVVKYQDAVVVSFVDISVLKRTQISERKQATFFNQLLQTTPNAVIAYEAIRQPTTDGTPGEIVDFKAVFFNPKYERLFGTPAATIQGQTFRARFDAEDKSLFDYYKGVVERGESFQRERYYNVINKWLLLLGEKLYDGFLLIINDITEQKETQLDQQQLTNALQTANQELLRSNENLQQFAYVASHDLQEPLRKIQQFGDLLKARTAGASEEAVDYLERMQSAAGRMSTLIKDLLSYARISTRQDENQPVPLAQVVGNVLDDLQVSIAEAQATVQVDELPTVTGDAMQLGQLFQNLIGNALKFRRADTALHIRVQCRLVAAAAIPGTVRIARQPTAYYQIDVIDNGIGFEEKYLDRIFQVFQRLHSRREFSGTGIGLAICEKVVANHGGAITAASQLNHGTTFSVYLPA</sequence>
<dbReference type="SUPFAM" id="SSF55785">
    <property type="entry name" value="PYP-like sensor domain (PAS domain)"/>
    <property type="match status" value="2"/>
</dbReference>
<dbReference type="Gene3D" id="3.30.565.10">
    <property type="entry name" value="Histidine kinase-like ATPase, C-terminal domain"/>
    <property type="match status" value="1"/>
</dbReference>
<dbReference type="SMART" id="SM00387">
    <property type="entry name" value="HATPase_c"/>
    <property type="match status" value="1"/>
</dbReference>
<dbReference type="InterPro" id="IPR004358">
    <property type="entry name" value="Sig_transdc_His_kin-like_C"/>
</dbReference>
<evidence type="ECO:0000256" key="6">
    <source>
        <dbReference type="ARBA" id="ARBA00023136"/>
    </source>
</evidence>
<dbReference type="GO" id="GO:0016020">
    <property type="term" value="C:membrane"/>
    <property type="evidence" value="ECO:0007669"/>
    <property type="project" value="UniProtKB-SubCell"/>
</dbReference>
<evidence type="ECO:0000256" key="3">
    <source>
        <dbReference type="ARBA" id="ARBA00022553"/>
    </source>
</evidence>
<comment type="caution">
    <text evidence="9">The sequence shown here is derived from an EMBL/GenBank/DDBJ whole genome shotgun (WGS) entry which is preliminary data.</text>
</comment>
<dbReference type="InterPro" id="IPR000014">
    <property type="entry name" value="PAS"/>
</dbReference>
<comment type="catalytic activity">
    <reaction evidence="1">
        <text>ATP + protein L-histidine = ADP + protein N-phospho-L-histidine.</text>
        <dbReference type="EC" id="2.7.13.3"/>
    </reaction>
</comment>
<dbReference type="CDD" id="cd00082">
    <property type="entry name" value="HisKA"/>
    <property type="match status" value="1"/>
</dbReference>
<dbReference type="EC" id="2.7.13.3" evidence="2"/>
<dbReference type="RefSeq" id="WP_146141496.1">
    <property type="nucleotide sequence ID" value="NZ_PVTE01000022.1"/>
</dbReference>
<dbReference type="InterPro" id="IPR005467">
    <property type="entry name" value="His_kinase_dom"/>
</dbReference>
<keyword evidence="10" id="KW-1185">Reference proteome</keyword>
<evidence type="ECO:0000313" key="10">
    <source>
        <dbReference type="Proteomes" id="UP000238375"/>
    </source>
</evidence>
<dbReference type="InterPro" id="IPR013656">
    <property type="entry name" value="PAS_4"/>
</dbReference>
<reference evidence="9 10" key="1">
    <citation type="submission" date="2018-03" db="EMBL/GenBank/DDBJ databases">
        <title>Genomic Encyclopedia of Archaeal and Bacterial Type Strains, Phase II (KMG-II): from individual species to whole genera.</title>
        <authorList>
            <person name="Goeker M."/>
        </authorList>
    </citation>
    <scope>NUCLEOTIDE SEQUENCE [LARGE SCALE GENOMIC DNA]</scope>
    <source>
        <strain evidence="9 10">DSM 28354</strain>
    </source>
</reference>
<dbReference type="Pfam" id="PF02518">
    <property type="entry name" value="HATPase_c"/>
    <property type="match status" value="1"/>
</dbReference>
<proteinExistence type="predicted"/>
<organism evidence="9 10">
    <name type="scientific">Spirosoma oryzae</name>
    <dbReference type="NCBI Taxonomy" id="1469603"/>
    <lineage>
        <taxon>Bacteria</taxon>
        <taxon>Pseudomonadati</taxon>
        <taxon>Bacteroidota</taxon>
        <taxon>Cytophagia</taxon>
        <taxon>Cytophagales</taxon>
        <taxon>Cytophagaceae</taxon>
        <taxon>Spirosoma</taxon>
    </lineage>
</organism>
<evidence type="ECO:0000256" key="2">
    <source>
        <dbReference type="ARBA" id="ARBA00012438"/>
    </source>
</evidence>
<dbReference type="PANTHER" id="PTHR42878:SF15">
    <property type="entry name" value="BACTERIOPHYTOCHROME"/>
    <property type="match status" value="1"/>
</dbReference>
<dbReference type="InterPro" id="IPR036097">
    <property type="entry name" value="HisK_dim/P_sf"/>
</dbReference>
<dbReference type="InterPro" id="IPR036890">
    <property type="entry name" value="HATPase_C_sf"/>
</dbReference>
<keyword evidence="5" id="KW-0418">Kinase</keyword>
<name>A0A2T0SEA6_9BACT</name>
<dbReference type="OrthoDB" id="927680at2"/>
<dbReference type="InterPro" id="IPR003661">
    <property type="entry name" value="HisK_dim/P_dom"/>
</dbReference>
<protein>
    <recommendedName>
        <fullName evidence="2">histidine kinase</fullName>
        <ecNumber evidence="2">2.7.13.3</ecNumber>
    </recommendedName>
</protein>
<dbReference type="PANTHER" id="PTHR42878">
    <property type="entry name" value="TWO-COMPONENT HISTIDINE KINASE"/>
    <property type="match status" value="1"/>
</dbReference>
<feature type="domain" description="Histidine kinase" evidence="8">
    <location>
        <begin position="292"/>
        <end position="518"/>
    </location>
</feature>
<dbReference type="GO" id="GO:0007234">
    <property type="term" value="P:osmosensory signaling via phosphorelay pathway"/>
    <property type="evidence" value="ECO:0007669"/>
    <property type="project" value="TreeGrafter"/>
</dbReference>
<evidence type="ECO:0000256" key="5">
    <source>
        <dbReference type="ARBA" id="ARBA00022777"/>
    </source>
</evidence>
<dbReference type="Pfam" id="PF00512">
    <property type="entry name" value="HisKA"/>
    <property type="match status" value="1"/>
</dbReference>
<dbReference type="Gene3D" id="1.10.287.130">
    <property type="match status" value="1"/>
</dbReference>
<dbReference type="EMBL" id="PVTE01000022">
    <property type="protein sequence ID" value="PRY31747.1"/>
    <property type="molecule type" value="Genomic_DNA"/>
</dbReference>
<dbReference type="SMART" id="SM00388">
    <property type="entry name" value="HisKA"/>
    <property type="match status" value="1"/>
</dbReference>